<dbReference type="EMBL" id="MU005579">
    <property type="protein sequence ID" value="KAF2685205.1"/>
    <property type="molecule type" value="Genomic_DNA"/>
</dbReference>
<sequence>MAEVWGSYAAWGSTSACRNWSALNRTPAEDAALALRAGFRGQRVPGGSVGLQRNGIGPTRTGQGARMRVARAAGAAADGNGGYGEMKLGAGVAPCSHALSFVAGMVMHPISPHLSKPPVSLETKARAPAADSRTTGSCGQDRDRGLTPHAHPRPVPEFAGPAIALALFNGSTAGSAGLLRPTDCSRYPPLAPWRFGGADCVHDMLRSAGDGPLSGFGLFTTATIRHCHPSSPTSV</sequence>
<name>A0A6G1J4P3_9PLEO</name>
<feature type="region of interest" description="Disordered" evidence="1">
    <location>
        <begin position="117"/>
        <end position="153"/>
    </location>
</feature>
<dbReference type="Proteomes" id="UP000799291">
    <property type="component" value="Unassembled WGS sequence"/>
</dbReference>
<evidence type="ECO:0000256" key="1">
    <source>
        <dbReference type="SAM" id="MobiDB-lite"/>
    </source>
</evidence>
<gene>
    <name evidence="2" type="ORF">K458DRAFT_403430</name>
</gene>
<evidence type="ECO:0000313" key="3">
    <source>
        <dbReference type="Proteomes" id="UP000799291"/>
    </source>
</evidence>
<keyword evidence="3" id="KW-1185">Reference proteome</keyword>
<dbReference type="AlphaFoldDB" id="A0A6G1J4P3"/>
<organism evidence="2 3">
    <name type="scientific">Lentithecium fluviatile CBS 122367</name>
    <dbReference type="NCBI Taxonomy" id="1168545"/>
    <lineage>
        <taxon>Eukaryota</taxon>
        <taxon>Fungi</taxon>
        <taxon>Dikarya</taxon>
        <taxon>Ascomycota</taxon>
        <taxon>Pezizomycotina</taxon>
        <taxon>Dothideomycetes</taxon>
        <taxon>Pleosporomycetidae</taxon>
        <taxon>Pleosporales</taxon>
        <taxon>Massarineae</taxon>
        <taxon>Lentitheciaceae</taxon>
        <taxon>Lentithecium</taxon>
    </lineage>
</organism>
<protein>
    <submittedName>
        <fullName evidence="2">Uncharacterized protein</fullName>
    </submittedName>
</protein>
<accession>A0A6G1J4P3</accession>
<proteinExistence type="predicted"/>
<reference evidence="2" key="1">
    <citation type="journal article" date="2020" name="Stud. Mycol.">
        <title>101 Dothideomycetes genomes: a test case for predicting lifestyles and emergence of pathogens.</title>
        <authorList>
            <person name="Haridas S."/>
            <person name="Albert R."/>
            <person name="Binder M."/>
            <person name="Bloem J."/>
            <person name="Labutti K."/>
            <person name="Salamov A."/>
            <person name="Andreopoulos B."/>
            <person name="Baker S."/>
            <person name="Barry K."/>
            <person name="Bills G."/>
            <person name="Bluhm B."/>
            <person name="Cannon C."/>
            <person name="Castanera R."/>
            <person name="Culley D."/>
            <person name="Daum C."/>
            <person name="Ezra D."/>
            <person name="Gonzalez J."/>
            <person name="Henrissat B."/>
            <person name="Kuo A."/>
            <person name="Liang C."/>
            <person name="Lipzen A."/>
            <person name="Lutzoni F."/>
            <person name="Magnuson J."/>
            <person name="Mondo S."/>
            <person name="Nolan M."/>
            <person name="Ohm R."/>
            <person name="Pangilinan J."/>
            <person name="Park H.-J."/>
            <person name="Ramirez L."/>
            <person name="Alfaro M."/>
            <person name="Sun H."/>
            <person name="Tritt A."/>
            <person name="Yoshinaga Y."/>
            <person name="Zwiers L.-H."/>
            <person name="Turgeon B."/>
            <person name="Goodwin S."/>
            <person name="Spatafora J."/>
            <person name="Crous P."/>
            <person name="Grigoriev I."/>
        </authorList>
    </citation>
    <scope>NUCLEOTIDE SEQUENCE</scope>
    <source>
        <strain evidence="2">CBS 122367</strain>
    </source>
</reference>
<evidence type="ECO:0000313" key="2">
    <source>
        <dbReference type="EMBL" id="KAF2685205.1"/>
    </source>
</evidence>